<organism evidence="1 2">
    <name type="scientific">Catharanthus roseus</name>
    <name type="common">Madagascar periwinkle</name>
    <name type="synonym">Vinca rosea</name>
    <dbReference type="NCBI Taxonomy" id="4058"/>
    <lineage>
        <taxon>Eukaryota</taxon>
        <taxon>Viridiplantae</taxon>
        <taxon>Streptophyta</taxon>
        <taxon>Embryophyta</taxon>
        <taxon>Tracheophyta</taxon>
        <taxon>Spermatophyta</taxon>
        <taxon>Magnoliopsida</taxon>
        <taxon>eudicotyledons</taxon>
        <taxon>Gunneridae</taxon>
        <taxon>Pentapetalae</taxon>
        <taxon>asterids</taxon>
        <taxon>lamiids</taxon>
        <taxon>Gentianales</taxon>
        <taxon>Apocynaceae</taxon>
        <taxon>Rauvolfioideae</taxon>
        <taxon>Vinceae</taxon>
        <taxon>Catharanthinae</taxon>
        <taxon>Catharanthus</taxon>
    </lineage>
</organism>
<evidence type="ECO:0000313" key="2">
    <source>
        <dbReference type="Proteomes" id="UP001060085"/>
    </source>
</evidence>
<comment type="caution">
    <text evidence="1">The sequence shown here is derived from an EMBL/GenBank/DDBJ whole genome shotgun (WGS) entry which is preliminary data.</text>
</comment>
<evidence type="ECO:0000313" key="1">
    <source>
        <dbReference type="EMBL" id="KAI5650164.1"/>
    </source>
</evidence>
<keyword evidence="2" id="KW-1185">Reference proteome</keyword>
<protein>
    <submittedName>
        <fullName evidence="1">Uncharacterized protein</fullName>
    </submittedName>
</protein>
<dbReference type="Proteomes" id="UP001060085">
    <property type="component" value="Linkage Group LG08"/>
</dbReference>
<accession>A0ACB9ZR39</accession>
<dbReference type="EMBL" id="CM044708">
    <property type="protein sequence ID" value="KAI5650164.1"/>
    <property type="molecule type" value="Genomic_DNA"/>
</dbReference>
<proteinExistence type="predicted"/>
<name>A0ACB9ZR39_CATRO</name>
<sequence length="560" mass="62386">MLTPKLLNFTVLRRSLPLCSIPYSPSQSLHPNFIISSSPPSVSRSPPMHSTASHLLTPYNILFIRSFSSGDSTSHSGYNSAFTQSDVISGIDGSDIGSAGAVGVAHDEMILPVSGLISLLDGYHDLTGFPWWLVIASSTLALRVALFPFVVLQLRKLKRIGELFPTLPPPFPPPLSERTFRYQFALFQKERKALGCPSFLWFVASLAVQVPSFLLWITTVRRMSLDQHLGFDCGGILWFQDLTQYPNGVFGPIFPFLIAGLHYVNVQVSFHKSSIGEVPGLFGTLAKYYKKYLEFLTVPLLFITFNIPQGSLIYWLTNSSLTLVQQLVLKHPDVRKKLGLPDKEAPVTRVAHDENVKSRGTQKNPSGVVGRKTVQKLTPKELVALSVKLLSEGQKDKAIPIIRLALEKDPEHVRALLIMGQTLLQTGLLTEAIEYLERAISKLLIAGFPCDIEDVDLLILSSTWTGSAYIRQGKNKEGLAHLERIAHIKEPEDAKSKAHYCEGLLMLSSALYGAGRKVEAAEHLRRAAAYDDRYKEFLEQCEKDEDEFVDELVNSRRSDR</sequence>
<reference evidence="2" key="1">
    <citation type="journal article" date="2023" name="Nat. Plants">
        <title>Single-cell RNA sequencing provides a high-resolution roadmap for understanding the multicellular compartmentation of specialized metabolism.</title>
        <authorList>
            <person name="Sun S."/>
            <person name="Shen X."/>
            <person name="Li Y."/>
            <person name="Li Y."/>
            <person name="Wang S."/>
            <person name="Li R."/>
            <person name="Zhang H."/>
            <person name="Shen G."/>
            <person name="Guo B."/>
            <person name="Wei J."/>
            <person name="Xu J."/>
            <person name="St-Pierre B."/>
            <person name="Chen S."/>
            <person name="Sun C."/>
        </authorList>
    </citation>
    <scope>NUCLEOTIDE SEQUENCE [LARGE SCALE GENOMIC DNA]</scope>
</reference>
<gene>
    <name evidence="1" type="ORF">M9H77_36169</name>
</gene>